<accession>A0A1M4ZM49</accession>
<evidence type="ECO:0000313" key="3">
    <source>
        <dbReference type="Proteomes" id="UP000184088"/>
    </source>
</evidence>
<dbReference type="InterPro" id="IPR002575">
    <property type="entry name" value="Aminoglycoside_PTrfase"/>
</dbReference>
<dbReference type="Gene3D" id="3.90.1200.10">
    <property type="match status" value="1"/>
</dbReference>
<dbReference type="PANTHER" id="PTHR21310">
    <property type="entry name" value="AMINOGLYCOSIDE PHOSPHOTRANSFERASE-RELATED-RELATED"/>
    <property type="match status" value="1"/>
</dbReference>
<feature type="domain" description="Aminoglycoside phosphotransferase" evidence="1">
    <location>
        <begin position="69"/>
        <end position="264"/>
    </location>
</feature>
<dbReference type="STRING" id="1121256.SAMN02746089_01449"/>
<dbReference type="SUPFAM" id="SSF56112">
    <property type="entry name" value="Protein kinase-like (PK-like)"/>
    <property type="match status" value="1"/>
</dbReference>
<dbReference type="Pfam" id="PF01636">
    <property type="entry name" value="APH"/>
    <property type="match status" value="1"/>
</dbReference>
<dbReference type="EMBL" id="FQVH01000014">
    <property type="protein sequence ID" value="SHF19160.1"/>
    <property type="molecule type" value="Genomic_DNA"/>
</dbReference>
<protein>
    <submittedName>
        <fullName evidence="2">Phosphotransferase enzyme family protein</fullName>
    </submittedName>
</protein>
<dbReference type="GO" id="GO:0016740">
    <property type="term" value="F:transferase activity"/>
    <property type="evidence" value="ECO:0007669"/>
    <property type="project" value="UniProtKB-KW"/>
</dbReference>
<reference evidence="2 3" key="1">
    <citation type="submission" date="2016-11" db="EMBL/GenBank/DDBJ databases">
        <authorList>
            <person name="Jaros S."/>
            <person name="Januszkiewicz K."/>
            <person name="Wedrychowicz H."/>
        </authorList>
    </citation>
    <scope>NUCLEOTIDE SEQUENCE [LARGE SCALE GENOMIC DNA]</scope>
    <source>
        <strain evidence="2 3">DSM 17918</strain>
    </source>
</reference>
<evidence type="ECO:0000259" key="1">
    <source>
        <dbReference type="Pfam" id="PF01636"/>
    </source>
</evidence>
<dbReference type="RefSeq" id="WP_073343376.1">
    <property type="nucleotide sequence ID" value="NZ_FQVH01000014.1"/>
</dbReference>
<organism evidence="2 3">
    <name type="scientific">Caldanaerobius fijiensis DSM 17918</name>
    <dbReference type="NCBI Taxonomy" id="1121256"/>
    <lineage>
        <taxon>Bacteria</taxon>
        <taxon>Bacillati</taxon>
        <taxon>Bacillota</taxon>
        <taxon>Clostridia</taxon>
        <taxon>Thermoanaerobacterales</taxon>
        <taxon>Thermoanaerobacteraceae</taxon>
        <taxon>Caldanaerobius</taxon>
    </lineage>
</organism>
<sequence>MKNAQLLKHTEVTDDILNYKDKVTGDDGAQFVKLLKLLIQYGYEGGIHMDEKIVKQIFLQNNLGEVKSIKKIEIGFTNKVYLINNEFILKVCEDEENEDNFEKEVFFYDFFKDKIPVPQISVYDNSKKVYNKFFMIYPKIQGDNLYSKWHLMSNSERRDIIRQLCEILRVINKSSYEEFTKRFKLNSSVNWHDRILDQIQNSLKKIEDKKIISTEFVQAIKNFIKENHNVLTEQKIALVYWDAHFDNILIQGNIIVGILDFERTNLSSIDFALDTIRRMAEYPKKYMSKEFRKFAKKEDYAKLLEWFHEFYPELFEFKNLGKRLDLYAIEHDLKDLIGWPNDNEVKQMIAKTINYNSLTF</sequence>
<keyword evidence="2" id="KW-0808">Transferase</keyword>
<name>A0A1M4ZM49_9THEO</name>
<dbReference type="OrthoDB" id="3806873at2"/>
<gene>
    <name evidence="2" type="ORF">SAMN02746089_01449</name>
</gene>
<proteinExistence type="predicted"/>
<dbReference type="InterPro" id="IPR051678">
    <property type="entry name" value="AGP_Transferase"/>
</dbReference>
<dbReference type="InterPro" id="IPR011009">
    <property type="entry name" value="Kinase-like_dom_sf"/>
</dbReference>
<evidence type="ECO:0000313" key="2">
    <source>
        <dbReference type="EMBL" id="SHF19160.1"/>
    </source>
</evidence>
<dbReference type="Proteomes" id="UP000184088">
    <property type="component" value="Unassembled WGS sequence"/>
</dbReference>
<keyword evidence="3" id="KW-1185">Reference proteome</keyword>
<dbReference type="AlphaFoldDB" id="A0A1M4ZM49"/>
<dbReference type="Gene3D" id="3.30.200.20">
    <property type="entry name" value="Phosphorylase Kinase, domain 1"/>
    <property type="match status" value="1"/>
</dbReference>